<reference evidence="1 2" key="1">
    <citation type="submission" date="2017-08" db="EMBL/GenBank/DDBJ databases">
        <title>Burning lignite coal seam in the remote Altai Mountains harbors a hydrogen-driven thermophilic microbial community.</title>
        <authorList>
            <person name="Kadnikov V.V."/>
            <person name="Mardanov A.V."/>
            <person name="Ivasenko D."/>
            <person name="Beletsky A.V."/>
            <person name="Karnachuk O.V."/>
            <person name="Ravin N.V."/>
        </authorList>
    </citation>
    <scope>NUCLEOTIDE SEQUENCE [LARGE SCALE GENOMIC DNA]</scope>
    <source>
        <strain evidence="1">AL33</strain>
    </source>
</reference>
<name>A0A2T5GF51_HYDSH</name>
<dbReference type="EMBL" id="PEBV01000001">
    <property type="protein sequence ID" value="PTQ54822.1"/>
    <property type="molecule type" value="Genomic_DNA"/>
</dbReference>
<protein>
    <submittedName>
        <fullName evidence="1">Uncharacterized protein</fullName>
    </submittedName>
</protein>
<dbReference type="Proteomes" id="UP000244180">
    <property type="component" value="Unassembled WGS sequence"/>
</dbReference>
<accession>A0A2T5GF51</accession>
<organism evidence="1 2">
    <name type="scientific">Hydrogenibacillus schlegelii</name>
    <name type="common">Bacillus schlegelii</name>
    <dbReference type="NCBI Taxonomy" id="1484"/>
    <lineage>
        <taxon>Bacteria</taxon>
        <taxon>Bacillati</taxon>
        <taxon>Bacillota</taxon>
        <taxon>Bacilli</taxon>
        <taxon>Bacillales</taxon>
        <taxon>Bacillales Family X. Incertae Sedis</taxon>
        <taxon>Hydrogenibacillus</taxon>
    </lineage>
</organism>
<dbReference type="AlphaFoldDB" id="A0A2T5GF51"/>
<proteinExistence type="predicted"/>
<evidence type="ECO:0000313" key="1">
    <source>
        <dbReference type="EMBL" id="PTQ54822.1"/>
    </source>
</evidence>
<gene>
    <name evidence="1" type="ORF">HSCHL_1765</name>
</gene>
<sequence>MPFDRPRTRSLRADGAFARLKAALLERLLALLPEPGDRPASAPFR</sequence>
<evidence type="ECO:0000313" key="2">
    <source>
        <dbReference type="Proteomes" id="UP000244180"/>
    </source>
</evidence>
<comment type="caution">
    <text evidence="1">The sequence shown here is derived from an EMBL/GenBank/DDBJ whole genome shotgun (WGS) entry which is preliminary data.</text>
</comment>